<dbReference type="Proteomes" id="UP001140011">
    <property type="component" value="Unassembled WGS sequence"/>
</dbReference>
<keyword evidence="2" id="KW-1185">Reference proteome</keyword>
<evidence type="ECO:0000313" key="2">
    <source>
        <dbReference type="Proteomes" id="UP001140011"/>
    </source>
</evidence>
<reference evidence="1" key="1">
    <citation type="submission" date="2022-07" db="EMBL/GenBank/DDBJ databases">
        <title>Phylogenomic reconstructions and comparative analyses of Kickxellomycotina fungi.</title>
        <authorList>
            <person name="Reynolds N.K."/>
            <person name="Stajich J.E."/>
            <person name="Barry K."/>
            <person name="Grigoriev I.V."/>
            <person name="Crous P."/>
            <person name="Smith M.E."/>
        </authorList>
    </citation>
    <scope>NUCLEOTIDE SEQUENCE</scope>
    <source>
        <strain evidence="1">BCRC 34297</strain>
    </source>
</reference>
<gene>
    <name evidence="1" type="ORF">GGI19_003429</name>
</gene>
<dbReference type="EMBL" id="JANBUH010000226">
    <property type="protein sequence ID" value="KAJ2753034.1"/>
    <property type="molecule type" value="Genomic_DNA"/>
</dbReference>
<dbReference type="AlphaFoldDB" id="A0A9W8GY77"/>
<organism evidence="1 2">
    <name type="scientific">Coemansia pectinata</name>
    <dbReference type="NCBI Taxonomy" id="1052879"/>
    <lineage>
        <taxon>Eukaryota</taxon>
        <taxon>Fungi</taxon>
        <taxon>Fungi incertae sedis</taxon>
        <taxon>Zoopagomycota</taxon>
        <taxon>Kickxellomycotina</taxon>
        <taxon>Kickxellomycetes</taxon>
        <taxon>Kickxellales</taxon>
        <taxon>Kickxellaceae</taxon>
        <taxon>Coemansia</taxon>
    </lineage>
</organism>
<name>A0A9W8GY77_9FUNG</name>
<sequence>MSSVLGEMKVFNFYVWYDSSQLNIPEYTVHNDAAYGMGATFFNHGRKWGYVGGSDYNAIVELHRLAALNRETLTATIDYSIYAEEWPTLVKPPTPVEQPVDAAYLEAQSLLHIPLLEATEASMVSSAWY</sequence>
<accession>A0A9W8GY77</accession>
<comment type="caution">
    <text evidence="1">The sequence shown here is derived from an EMBL/GenBank/DDBJ whole genome shotgun (WGS) entry which is preliminary data.</text>
</comment>
<proteinExistence type="predicted"/>
<dbReference type="OrthoDB" id="5559905at2759"/>
<evidence type="ECO:0000313" key="1">
    <source>
        <dbReference type="EMBL" id="KAJ2753034.1"/>
    </source>
</evidence>
<protein>
    <submittedName>
        <fullName evidence="1">Uncharacterized protein</fullName>
    </submittedName>
</protein>